<reference evidence="1 2" key="1">
    <citation type="submission" date="2019-05" db="EMBL/GenBank/DDBJ databases">
        <title>Another draft genome of Portunus trituberculatus and its Hox gene families provides insights of decapod evolution.</title>
        <authorList>
            <person name="Jeong J.-H."/>
            <person name="Song I."/>
            <person name="Kim S."/>
            <person name="Choi T."/>
            <person name="Kim D."/>
            <person name="Ryu S."/>
            <person name="Kim W."/>
        </authorList>
    </citation>
    <scope>NUCLEOTIDE SEQUENCE [LARGE SCALE GENOMIC DNA]</scope>
    <source>
        <tissue evidence="1">Muscle</tissue>
    </source>
</reference>
<dbReference type="EMBL" id="VSRR010011097">
    <property type="protein sequence ID" value="MPC52716.1"/>
    <property type="molecule type" value="Genomic_DNA"/>
</dbReference>
<comment type="caution">
    <text evidence="1">The sequence shown here is derived from an EMBL/GenBank/DDBJ whole genome shotgun (WGS) entry which is preliminary data.</text>
</comment>
<name>A0A5B7G5I0_PORTR</name>
<dbReference type="Proteomes" id="UP000324222">
    <property type="component" value="Unassembled WGS sequence"/>
</dbReference>
<evidence type="ECO:0000313" key="2">
    <source>
        <dbReference type="Proteomes" id="UP000324222"/>
    </source>
</evidence>
<sequence length="107" mass="12080">MSPGVGLESGPENFILSRPILLFQHLYQPVVVDSLCTVKLHENLQYVPLIETGCQLKCIIFIIPSIPTYQQLKLCSIYFPGKLTENIFQNSFHIMPDGAEDDTGKKR</sequence>
<keyword evidence="2" id="KW-1185">Reference proteome</keyword>
<evidence type="ECO:0000313" key="1">
    <source>
        <dbReference type="EMBL" id="MPC52716.1"/>
    </source>
</evidence>
<gene>
    <name evidence="1" type="ORF">E2C01_046592</name>
</gene>
<accession>A0A5B7G5I0</accession>
<dbReference type="AlphaFoldDB" id="A0A5B7G5I0"/>
<proteinExistence type="predicted"/>
<protein>
    <submittedName>
        <fullName evidence="1">Uncharacterized protein</fullName>
    </submittedName>
</protein>
<organism evidence="1 2">
    <name type="scientific">Portunus trituberculatus</name>
    <name type="common">Swimming crab</name>
    <name type="synonym">Neptunus trituberculatus</name>
    <dbReference type="NCBI Taxonomy" id="210409"/>
    <lineage>
        <taxon>Eukaryota</taxon>
        <taxon>Metazoa</taxon>
        <taxon>Ecdysozoa</taxon>
        <taxon>Arthropoda</taxon>
        <taxon>Crustacea</taxon>
        <taxon>Multicrustacea</taxon>
        <taxon>Malacostraca</taxon>
        <taxon>Eumalacostraca</taxon>
        <taxon>Eucarida</taxon>
        <taxon>Decapoda</taxon>
        <taxon>Pleocyemata</taxon>
        <taxon>Brachyura</taxon>
        <taxon>Eubrachyura</taxon>
        <taxon>Portunoidea</taxon>
        <taxon>Portunidae</taxon>
        <taxon>Portuninae</taxon>
        <taxon>Portunus</taxon>
    </lineage>
</organism>